<proteinExistence type="predicted"/>
<dbReference type="SUPFAM" id="SSF53474">
    <property type="entry name" value="alpha/beta-Hydrolases"/>
    <property type="match status" value="1"/>
</dbReference>
<evidence type="ECO:0000313" key="4">
    <source>
        <dbReference type="Proteomes" id="UP001165065"/>
    </source>
</evidence>
<organism evidence="3 4">
    <name type="scientific">Triparma columacea</name>
    <dbReference type="NCBI Taxonomy" id="722753"/>
    <lineage>
        <taxon>Eukaryota</taxon>
        <taxon>Sar</taxon>
        <taxon>Stramenopiles</taxon>
        <taxon>Ochrophyta</taxon>
        <taxon>Bolidophyceae</taxon>
        <taxon>Parmales</taxon>
        <taxon>Triparmaceae</taxon>
        <taxon>Triparma</taxon>
    </lineage>
</organism>
<reference evidence="4" key="1">
    <citation type="journal article" date="2023" name="Commun. Biol.">
        <title>Genome analysis of Parmales, the sister group of diatoms, reveals the evolutionary specialization of diatoms from phago-mixotrophs to photoautotrophs.</title>
        <authorList>
            <person name="Ban H."/>
            <person name="Sato S."/>
            <person name="Yoshikawa S."/>
            <person name="Yamada K."/>
            <person name="Nakamura Y."/>
            <person name="Ichinomiya M."/>
            <person name="Sato N."/>
            <person name="Blanc-Mathieu R."/>
            <person name="Endo H."/>
            <person name="Kuwata A."/>
            <person name="Ogata H."/>
        </authorList>
    </citation>
    <scope>NUCLEOTIDE SEQUENCE [LARGE SCALE GENOMIC DNA]</scope>
</reference>
<comment type="caution">
    <text evidence="3">The sequence shown here is derived from an EMBL/GenBank/DDBJ whole genome shotgun (WGS) entry which is preliminary data.</text>
</comment>
<gene>
    <name evidence="3" type="ORF">TrCOL_g10172</name>
</gene>
<feature type="compositionally biased region" description="Low complexity" evidence="1">
    <location>
        <begin position="497"/>
        <end position="519"/>
    </location>
</feature>
<protein>
    <recommendedName>
        <fullName evidence="2">Serine aminopeptidase S33 domain-containing protein</fullName>
    </recommendedName>
</protein>
<feature type="compositionally biased region" description="Low complexity" evidence="1">
    <location>
        <begin position="472"/>
        <end position="481"/>
    </location>
</feature>
<dbReference type="Gene3D" id="3.40.50.1820">
    <property type="entry name" value="alpha/beta hydrolase"/>
    <property type="match status" value="1"/>
</dbReference>
<sequence length="519" mass="55509">MSYYSMAKQGYTELVSAIIRPPRSQYTVEDLGPPSFRFAGQTFTRTDFRLDTTRGMGLECSHWEPVIRKIEQIPCVIYMHGNSSSRVEALGCLSYLLSLGVSVFAFDFAGSGMSDGEYVSLGWYEREDLAEVINHLRATNVVSLVALWGRSMGAATALMHGQRDPSIACMICDSPFTSLTTLASEMVERGRSQGLWAPNMIVSVVLKMISTSVKKKANFKVDDINPLKHVGQSFIPCLFIAGEDDNFIPPSHSQALHAAYAGDKNIIIVDGDHNSPRPRFMFDSACVFLSNCLMLDPAVSGLPIEDDMNLSYPPWYLPGRTTMKDFFGSVFGSGGNAPNPKPPTPSINSPTISSQPPKDGAGEILFADIPTPPPPPLPSMTTIADLPPDPPLSALGFNEQNIGMTAERQQNIQDSVVKMLSGKTSAPPAGKTSAPPTNKSSAPAAPIQDAVFFGTDITEANPNPAEKKPKAKAPAQTANAPPSAPVPSLSRVPTPAPLASSLADSSPPAQPASSNQQKT</sequence>
<evidence type="ECO:0000256" key="1">
    <source>
        <dbReference type="SAM" id="MobiDB-lite"/>
    </source>
</evidence>
<feature type="region of interest" description="Disordered" evidence="1">
    <location>
        <begin position="421"/>
        <end position="519"/>
    </location>
</feature>
<dbReference type="OrthoDB" id="10249433at2759"/>
<evidence type="ECO:0000259" key="2">
    <source>
        <dbReference type="Pfam" id="PF12146"/>
    </source>
</evidence>
<dbReference type="InterPro" id="IPR052920">
    <property type="entry name" value="DNA-binding_regulatory"/>
</dbReference>
<dbReference type="AlphaFoldDB" id="A0A9W7FU21"/>
<dbReference type="Pfam" id="PF12146">
    <property type="entry name" value="Hydrolase_4"/>
    <property type="match status" value="1"/>
</dbReference>
<keyword evidence="4" id="KW-1185">Reference proteome</keyword>
<evidence type="ECO:0000313" key="3">
    <source>
        <dbReference type="EMBL" id="GMI20031.1"/>
    </source>
</evidence>
<dbReference type="InterPro" id="IPR029058">
    <property type="entry name" value="AB_hydrolase_fold"/>
</dbReference>
<feature type="region of interest" description="Disordered" evidence="1">
    <location>
        <begin position="331"/>
        <end position="361"/>
    </location>
</feature>
<dbReference type="InterPro" id="IPR022742">
    <property type="entry name" value="Hydrolase_4"/>
</dbReference>
<dbReference type="PANTHER" id="PTHR43358:SF4">
    <property type="entry name" value="ALPHA_BETA HYDROLASE FOLD-1 DOMAIN-CONTAINING PROTEIN"/>
    <property type="match status" value="1"/>
</dbReference>
<accession>A0A9W7FU21</accession>
<dbReference type="PANTHER" id="PTHR43358">
    <property type="entry name" value="ALPHA/BETA-HYDROLASE"/>
    <property type="match status" value="1"/>
</dbReference>
<dbReference type="EMBL" id="BRYA01000504">
    <property type="protein sequence ID" value="GMI20031.1"/>
    <property type="molecule type" value="Genomic_DNA"/>
</dbReference>
<feature type="compositionally biased region" description="Low complexity" evidence="1">
    <location>
        <begin position="346"/>
        <end position="357"/>
    </location>
</feature>
<dbReference type="Proteomes" id="UP001165065">
    <property type="component" value="Unassembled WGS sequence"/>
</dbReference>
<name>A0A9W7FU21_9STRA</name>
<feature type="domain" description="Serine aminopeptidase S33" evidence="2">
    <location>
        <begin position="75"/>
        <end position="202"/>
    </location>
</feature>